<dbReference type="EMBL" id="BMAR01000006">
    <property type="protein sequence ID" value="GFR43965.1"/>
    <property type="molecule type" value="Genomic_DNA"/>
</dbReference>
<organism evidence="2 3">
    <name type="scientific">Astrephomene gubernaculifera</name>
    <dbReference type="NCBI Taxonomy" id="47775"/>
    <lineage>
        <taxon>Eukaryota</taxon>
        <taxon>Viridiplantae</taxon>
        <taxon>Chlorophyta</taxon>
        <taxon>core chlorophytes</taxon>
        <taxon>Chlorophyceae</taxon>
        <taxon>CS clade</taxon>
        <taxon>Chlamydomonadales</taxon>
        <taxon>Astrephomenaceae</taxon>
        <taxon>Astrephomene</taxon>
    </lineage>
</organism>
<sequence>MEPSKVLDALNDISVKVAIGVAGTAAAGAAIIMPNRQQVEAASTEMYGRPTSQLLPNERRTAEFCAGYRRWKGFVDNNIYSWTRKLPGSTAPIVNPYKGPRRPVRQQRAEEAEGAAVKE</sequence>
<reference evidence="2 3" key="1">
    <citation type="journal article" date="2021" name="Sci. Rep.">
        <title>Genome sequencing of the multicellular alga Astrephomene provides insights into convergent evolution of germ-soma differentiation.</title>
        <authorList>
            <person name="Yamashita S."/>
            <person name="Yamamoto K."/>
            <person name="Matsuzaki R."/>
            <person name="Suzuki S."/>
            <person name="Yamaguchi H."/>
            <person name="Hirooka S."/>
            <person name="Minakuchi Y."/>
            <person name="Miyagishima S."/>
            <person name="Kawachi M."/>
            <person name="Toyoda A."/>
            <person name="Nozaki H."/>
        </authorList>
    </citation>
    <scope>NUCLEOTIDE SEQUENCE [LARGE SCALE GENOMIC DNA]</scope>
    <source>
        <strain evidence="2 3">NIES-4017</strain>
    </source>
</reference>
<feature type="region of interest" description="Disordered" evidence="1">
    <location>
        <begin position="91"/>
        <end position="119"/>
    </location>
</feature>
<accession>A0AAD3DLC2</accession>
<name>A0AAD3DLC2_9CHLO</name>
<keyword evidence="3" id="KW-1185">Reference proteome</keyword>
<gene>
    <name evidence="2" type="ORF">Agub_g5108</name>
</gene>
<feature type="compositionally biased region" description="Basic and acidic residues" evidence="1">
    <location>
        <begin position="107"/>
        <end position="119"/>
    </location>
</feature>
<dbReference type="Proteomes" id="UP001054857">
    <property type="component" value="Unassembled WGS sequence"/>
</dbReference>
<protein>
    <submittedName>
        <fullName evidence="2">Uncharacterized protein</fullName>
    </submittedName>
</protein>
<evidence type="ECO:0000313" key="3">
    <source>
        <dbReference type="Proteomes" id="UP001054857"/>
    </source>
</evidence>
<proteinExistence type="predicted"/>
<comment type="caution">
    <text evidence="2">The sequence shown here is derived from an EMBL/GenBank/DDBJ whole genome shotgun (WGS) entry which is preliminary data.</text>
</comment>
<evidence type="ECO:0000313" key="2">
    <source>
        <dbReference type="EMBL" id="GFR43965.1"/>
    </source>
</evidence>
<dbReference type="AlphaFoldDB" id="A0AAD3DLC2"/>
<evidence type="ECO:0000256" key="1">
    <source>
        <dbReference type="SAM" id="MobiDB-lite"/>
    </source>
</evidence>